<keyword evidence="4" id="KW-1185">Reference proteome</keyword>
<keyword evidence="1" id="KW-0812">Transmembrane</keyword>
<evidence type="ECO:0000256" key="1">
    <source>
        <dbReference type="SAM" id="Phobius"/>
    </source>
</evidence>
<feature type="transmembrane region" description="Helical" evidence="1">
    <location>
        <begin position="110"/>
        <end position="133"/>
    </location>
</feature>
<feature type="transmembrane region" description="Helical" evidence="1">
    <location>
        <begin position="6"/>
        <end position="29"/>
    </location>
</feature>
<dbReference type="RefSeq" id="WP_070742462.1">
    <property type="nucleotide sequence ID" value="NZ_MDZA01000106.1"/>
</dbReference>
<reference evidence="3 4" key="1">
    <citation type="submission" date="2016-08" db="EMBL/GenBank/DDBJ databases">
        <title>Hymenobacter coccineus sp. nov., Hymenobacter lapidarius sp. nov. and Hymenobacter glacialis sp. nov., isolated from Antarctic soil.</title>
        <authorList>
            <person name="Sedlacek I."/>
            <person name="Kralova S."/>
            <person name="Kyrova K."/>
            <person name="Maslanova I."/>
            <person name="Stankova E."/>
            <person name="Vrbovska V."/>
            <person name="Nemec M."/>
            <person name="Bartak M."/>
            <person name="Svec P."/>
            <person name="Busse H.-J."/>
            <person name="Pantucek R."/>
        </authorList>
    </citation>
    <scope>NUCLEOTIDE SEQUENCE [LARGE SCALE GENOMIC DNA]</scope>
    <source>
        <strain evidence="3 4">CCM 8649</strain>
    </source>
</reference>
<evidence type="ECO:0000313" key="4">
    <source>
        <dbReference type="Proteomes" id="UP000177506"/>
    </source>
</evidence>
<dbReference type="AlphaFoldDB" id="A0A1G1TJ84"/>
<gene>
    <name evidence="3" type="ORF">BEN49_21690</name>
</gene>
<evidence type="ECO:0000259" key="2">
    <source>
        <dbReference type="Pfam" id="PF13548"/>
    </source>
</evidence>
<feature type="transmembrane region" description="Helical" evidence="1">
    <location>
        <begin position="153"/>
        <end position="181"/>
    </location>
</feature>
<feature type="domain" description="DUF4126" evidence="2">
    <location>
        <begin position="14"/>
        <end position="181"/>
    </location>
</feature>
<keyword evidence="1" id="KW-0472">Membrane</keyword>
<keyword evidence="1" id="KW-1133">Transmembrane helix</keyword>
<feature type="transmembrane region" description="Helical" evidence="1">
    <location>
        <begin position="49"/>
        <end position="74"/>
    </location>
</feature>
<proteinExistence type="predicted"/>
<dbReference type="Proteomes" id="UP000177506">
    <property type="component" value="Unassembled WGS sequence"/>
</dbReference>
<sequence>METLPFTEYVVAGALGLGLAASSGFRVFVPLLSASVAHHFGWLPAAPGFAWLGSWAAMLALAAATVFEVLGYYLPVVDNVLDTLTTPASIVAGALLMTSSLPHLDPALRWGLGIVVGGGTAGLVQGGTALLRASATATTGGLANPVLATLENVLAVGGTVLALALPLVAGAAAVALLLFGLGRLRRWRQRRAVRRAGAPAA</sequence>
<protein>
    <recommendedName>
        <fullName evidence="2">DUF4126 domain-containing protein</fullName>
    </recommendedName>
</protein>
<dbReference type="EMBL" id="MDZA01000106">
    <property type="protein sequence ID" value="OGX90917.1"/>
    <property type="molecule type" value="Genomic_DNA"/>
</dbReference>
<accession>A0A1G1TJ84</accession>
<organism evidence="3 4">
    <name type="scientific">Hymenobacter coccineus</name>
    <dbReference type="NCBI Taxonomy" id="1908235"/>
    <lineage>
        <taxon>Bacteria</taxon>
        <taxon>Pseudomonadati</taxon>
        <taxon>Bacteroidota</taxon>
        <taxon>Cytophagia</taxon>
        <taxon>Cytophagales</taxon>
        <taxon>Hymenobacteraceae</taxon>
        <taxon>Hymenobacter</taxon>
    </lineage>
</organism>
<comment type="caution">
    <text evidence="3">The sequence shown here is derived from an EMBL/GenBank/DDBJ whole genome shotgun (WGS) entry which is preliminary data.</text>
</comment>
<name>A0A1G1TJ84_9BACT</name>
<dbReference type="Pfam" id="PF13548">
    <property type="entry name" value="DUF4126"/>
    <property type="match status" value="1"/>
</dbReference>
<dbReference type="InterPro" id="IPR025196">
    <property type="entry name" value="DUF4126"/>
</dbReference>
<evidence type="ECO:0000313" key="3">
    <source>
        <dbReference type="EMBL" id="OGX90917.1"/>
    </source>
</evidence>